<sequence length="60" mass="6616">MIEAPLSRSACVIATRRGSTNTRPRDSGMQRQATRVRIGNDARCSLDRGQPHDHRAAARS</sequence>
<organism evidence="2 3">
    <name type="scientific">Burkholderia mayonis</name>
    <dbReference type="NCBI Taxonomy" id="1385591"/>
    <lineage>
        <taxon>Bacteria</taxon>
        <taxon>Pseudomonadati</taxon>
        <taxon>Pseudomonadota</taxon>
        <taxon>Betaproteobacteria</taxon>
        <taxon>Burkholderiales</taxon>
        <taxon>Burkholderiaceae</taxon>
        <taxon>Burkholderia</taxon>
        <taxon>pseudomallei group</taxon>
    </lineage>
</organism>
<dbReference type="Proteomes" id="UP000067711">
    <property type="component" value="Chromosome 2"/>
</dbReference>
<accession>A0A1B4FTY0</accession>
<reference evidence="2 3" key="1">
    <citation type="submission" date="2015-12" db="EMBL/GenBank/DDBJ databases">
        <title>Diversity of Burkholderia near neighbor genomes.</title>
        <authorList>
            <person name="Sahl J."/>
            <person name="Wagner D."/>
            <person name="Keim P."/>
        </authorList>
    </citation>
    <scope>NUCLEOTIDE SEQUENCE [LARGE SCALE GENOMIC DNA]</scope>
    <source>
        <strain evidence="2 3">BDU8</strain>
    </source>
</reference>
<protein>
    <submittedName>
        <fullName evidence="2">Uncharacterized protein</fullName>
    </submittedName>
</protein>
<dbReference type="AlphaFoldDB" id="A0A1B4FTY0"/>
<feature type="region of interest" description="Disordered" evidence="1">
    <location>
        <begin position="1"/>
        <end position="60"/>
    </location>
</feature>
<evidence type="ECO:0000256" key="1">
    <source>
        <dbReference type="SAM" id="MobiDB-lite"/>
    </source>
</evidence>
<feature type="compositionally biased region" description="Basic and acidic residues" evidence="1">
    <location>
        <begin position="38"/>
        <end position="60"/>
    </location>
</feature>
<gene>
    <name evidence="2" type="ORF">WS71_07235</name>
</gene>
<name>A0A1B4FTY0_9BURK</name>
<proteinExistence type="predicted"/>
<dbReference type="EMBL" id="CP013388">
    <property type="protein sequence ID" value="AOJ07130.1"/>
    <property type="molecule type" value="Genomic_DNA"/>
</dbReference>
<evidence type="ECO:0000313" key="3">
    <source>
        <dbReference type="Proteomes" id="UP000067711"/>
    </source>
</evidence>
<evidence type="ECO:0000313" key="2">
    <source>
        <dbReference type="EMBL" id="AOJ07130.1"/>
    </source>
</evidence>